<keyword evidence="2" id="KW-1185">Reference proteome</keyword>
<dbReference type="OrthoDB" id="3678706at2"/>
<proteinExistence type="predicted"/>
<dbReference type="KEGG" id="tes:BW730_01565"/>
<evidence type="ECO:0000313" key="2">
    <source>
        <dbReference type="Proteomes" id="UP000188145"/>
    </source>
</evidence>
<name>A0A1Q2CJY1_9ACTN</name>
<evidence type="ECO:0008006" key="3">
    <source>
        <dbReference type="Google" id="ProtNLM"/>
    </source>
</evidence>
<gene>
    <name evidence="1" type="ORF">BW730_01565</name>
</gene>
<organism evidence="1 2">
    <name type="scientific">Tessaracoccus aquimaris</name>
    <dbReference type="NCBI Taxonomy" id="1332264"/>
    <lineage>
        <taxon>Bacteria</taxon>
        <taxon>Bacillati</taxon>
        <taxon>Actinomycetota</taxon>
        <taxon>Actinomycetes</taxon>
        <taxon>Propionibacteriales</taxon>
        <taxon>Propionibacteriaceae</taxon>
        <taxon>Tessaracoccus</taxon>
    </lineage>
</organism>
<dbReference type="RefSeq" id="WP_077684770.1">
    <property type="nucleotide sequence ID" value="NZ_CP019606.1"/>
</dbReference>
<dbReference type="AlphaFoldDB" id="A0A1Q2CJY1"/>
<accession>A0A1Q2CJY1</accession>
<dbReference type="EMBL" id="CP019606">
    <property type="protein sequence ID" value="AQP46439.1"/>
    <property type="molecule type" value="Genomic_DNA"/>
</dbReference>
<evidence type="ECO:0000313" key="1">
    <source>
        <dbReference type="EMBL" id="AQP46439.1"/>
    </source>
</evidence>
<reference evidence="2" key="1">
    <citation type="submission" date="2017-02" db="EMBL/GenBank/DDBJ databases">
        <title>Tessaracoccus aquaemaris sp. nov., isolated from the intestine of a Korean rockfish, Sebastes schlegelii, in a marine aquaculture pond.</title>
        <authorList>
            <person name="Tak E.J."/>
            <person name="Bae J.-W."/>
        </authorList>
    </citation>
    <scope>NUCLEOTIDE SEQUENCE [LARGE SCALE GENOMIC DNA]</scope>
    <source>
        <strain evidence="2">NSG39</strain>
    </source>
</reference>
<dbReference type="Proteomes" id="UP000188145">
    <property type="component" value="Chromosome"/>
</dbReference>
<dbReference type="STRING" id="1332264.BW730_01565"/>
<sequence length="281" mass="31766">MATLAFLDPLTRWWWRLVGREIDITELSWLDAPSSRTSMVDDDAWMAQWAERLHGSVERRSPGAGLIPHMSELAGPGLDPADIAEEIRDFYEHTSAWSMEAWAEWSPLFWPGGELISRLFGKRVQQLALPMRALDVARGMDSTVSVIRDADGVQQTAGWIRRLRSNGDKVFSGAYRVGRLPASDRASVHVTFPLENGSVQVYLRPRVEADGSLWLESLPGSFGGDGAYMVVRFGRRHFATRVPVHETFHLYLDESRVLRTDHVLKLWSATVVRLHYKLTPA</sequence>
<protein>
    <recommendedName>
        <fullName evidence="3">DUF4166 domain-containing protein</fullName>
    </recommendedName>
</protein>